<keyword evidence="3" id="KW-0238">DNA-binding</keyword>
<dbReference type="Proteomes" id="UP001168098">
    <property type="component" value="Unassembled WGS sequence"/>
</dbReference>
<evidence type="ECO:0000256" key="3">
    <source>
        <dbReference type="ARBA" id="ARBA00023125"/>
    </source>
</evidence>
<protein>
    <recommendedName>
        <fullName evidence="7">MBD domain-containing protein</fullName>
    </recommendedName>
</protein>
<evidence type="ECO:0000313" key="8">
    <source>
        <dbReference type="EMBL" id="KAJ9706588.1"/>
    </source>
</evidence>
<evidence type="ECO:0000256" key="4">
    <source>
        <dbReference type="ARBA" id="ARBA00023163"/>
    </source>
</evidence>
<dbReference type="GO" id="GO:0003677">
    <property type="term" value="F:DNA binding"/>
    <property type="evidence" value="ECO:0007669"/>
    <property type="project" value="UniProtKB-KW"/>
</dbReference>
<dbReference type="PANTHER" id="PTHR34067">
    <property type="entry name" value="OS04G0193200 PROTEIN"/>
    <property type="match status" value="1"/>
</dbReference>
<feature type="compositionally biased region" description="Basic residues" evidence="6">
    <location>
        <begin position="238"/>
        <end position="251"/>
    </location>
</feature>
<gene>
    <name evidence="8" type="ORF">PVL29_001855</name>
</gene>
<dbReference type="SUPFAM" id="SSF54171">
    <property type="entry name" value="DNA-binding domain"/>
    <property type="match status" value="2"/>
</dbReference>
<evidence type="ECO:0000256" key="5">
    <source>
        <dbReference type="ARBA" id="ARBA00023242"/>
    </source>
</evidence>
<comment type="caution">
    <text evidence="8">The sequence shown here is derived from an EMBL/GenBank/DDBJ whole genome shotgun (WGS) entry which is preliminary data.</text>
</comment>
<feature type="region of interest" description="Disordered" evidence="6">
    <location>
        <begin position="307"/>
        <end position="343"/>
    </location>
</feature>
<feature type="domain" description="MBD" evidence="7">
    <location>
        <begin position="152"/>
        <end position="219"/>
    </location>
</feature>
<dbReference type="Gene3D" id="3.30.890.10">
    <property type="entry name" value="Methyl-cpg-binding Protein 2, Chain A"/>
    <property type="match status" value="2"/>
</dbReference>
<feature type="compositionally biased region" description="Polar residues" evidence="6">
    <location>
        <begin position="254"/>
        <end position="282"/>
    </location>
</feature>
<organism evidence="8 9">
    <name type="scientific">Vitis rotundifolia</name>
    <name type="common">Muscadine grape</name>
    <dbReference type="NCBI Taxonomy" id="103349"/>
    <lineage>
        <taxon>Eukaryota</taxon>
        <taxon>Viridiplantae</taxon>
        <taxon>Streptophyta</taxon>
        <taxon>Embryophyta</taxon>
        <taxon>Tracheophyta</taxon>
        <taxon>Spermatophyta</taxon>
        <taxon>Magnoliopsida</taxon>
        <taxon>eudicotyledons</taxon>
        <taxon>Gunneridae</taxon>
        <taxon>Pentapetalae</taxon>
        <taxon>rosids</taxon>
        <taxon>Vitales</taxon>
        <taxon>Vitaceae</taxon>
        <taxon>Viteae</taxon>
        <taxon>Vitis</taxon>
    </lineage>
</organism>
<dbReference type="AlphaFoldDB" id="A0AA39AHN9"/>
<dbReference type="PROSITE" id="PS50982">
    <property type="entry name" value="MBD"/>
    <property type="match status" value="2"/>
</dbReference>
<dbReference type="InterPro" id="IPR016177">
    <property type="entry name" value="DNA-bd_dom_sf"/>
</dbReference>
<evidence type="ECO:0000256" key="1">
    <source>
        <dbReference type="ARBA" id="ARBA00004123"/>
    </source>
</evidence>
<dbReference type="PANTHER" id="PTHR34067:SF20">
    <property type="entry name" value="OS08G0206700 PROTEIN"/>
    <property type="match status" value="1"/>
</dbReference>
<feature type="compositionally biased region" description="Basic and acidic residues" evidence="6">
    <location>
        <begin position="307"/>
        <end position="326"/>
    </location>
</feature>
<evidence type="ECO:0000256" key="6">
    <source>
        <dbReference type="SAM" id="MobiDB-lite"/>
    </source>
</evidence>
<feature type="region of interest" description="Disordered" evidence="6">
    <location>
        <begin position="226"/>
        <end position="290"/>
    </location>
</feature>
<feature type="region of interest" description="Disordered" evidence="6">
    <location>
        <begin position="408"/>
        <end position="453"/>
    </location>
</feature>
<dbReference type="Pfam" id="PF01429">
    <property type="entry name" value="MBD"/>
    <property type="match status" value="2"/>
</dbReference>
<sequence>MLKETITQLENMVLLAELLHTHHTWLLQYYFNSKTGQKFFSKNDIIRYVKRGSIHCDTSQPINMLNKRRSQNKIMPLGIKTKKFPDWLPNGWILELKTQRSGSCVGKQYKCYLDPSTGYRFYSKPDVFRYLKTIKHKTQKKVGPGMPSLGKVVIERSTADGLPAGWIKEIKIRMNENGIRRDPYYTDPVSGYVFRSRKDVFRYLKTGEISRHAFKPKNKCINVPELANDEISPPPGAKRQKLIHQKTRRRLFSATGSADTGSSEMSNLSLPENQGSRQTKQLFSKPKFALEPPTETLQEKLLVENEKYAESKKSSGRRNSDLQKDKGSKRKSKNKDCNLPCRSSKRLAGLKPDLVGNSGSSEQALAVADKISGKNEVIPALGVIMGSLDNTACCQLEVVLEAEPGHHASRAIEAPSDVEQSKKDNRHLEDEAVQEEEAGKLETGKKTGDEPELPPIDFPFVDVWSDPCLEFAFKTLTGAIPIEDNLEIEGYFQQQIDSSHTQNSSLTLPDFGLPSSQFDAQEKSVPRQHFASKPSVLPKEM</sequence>
<feature type="compositionally biased region" description="Basic and acidic residues" evidence="6">
    <location>
        <begin position="437"/>
        <end position="449"/>
    </location>
</feature>
<feature type="domain" description="MBD" evidence="7">
    <location>
        <begin position="78"/>
        <end position="147"/>
    </location>
</feature>
<name>A0AA39AHN9_VITRO</name>
<feature type="compositionally biased region" description="Basic and acidic residues" evidence="6">
    <location>
        <begin position="419"/>
        <end position="430"/>
    </location>
</feature>
<keyword evidence="4" id="KW-0804">Transcription</keyword>
<comment type="subcellular location">
    <subcellularLocation>
        <location evidence="1">Nucleus</location>
    </subcellularLocation>
</comment>
<keyword evidence="9" id="KW-1185">Reference proteome</keyword>
<keyword evidence="5" id="KW-0539">Nucleus</keyword>
<dbReference type="EMBL" id="JARBHA010000002">
    <property type="protein sequence ID" value="KAJ9706588.1"/>
    <property type="molecule type" value="Genomic_DNA"/>
</dbReference>
<evidence type="ECO:0000259" key="7">
    <source>
        <dbReference type="PROSITE" id="PS50982"/>
    </source>
</evidence>
<keyword evidence="2" id="KW-0805">Transcription regulation</keyword>
<accession>A0AA39AHN9</accession>
<proteinExistence type="predicted"/>
<evidence type="ECO:0000313" key="9">
    <source>
        <dbReference type="Proteomes" id="UP001168098"/>
    </source>
</evidence>
<dbReference type="InterPro" id="IPR001739">
    <property type="entry name" value="Methyl_CpG_DNA-bd"/>
</dbReference>
<dbReference type="InterPro" id="IPR038945">
    <property type="entry name" value="MBD13-like"/>
</dbReference>
<feature type="region of interest" description="Disordered" evidence="6">
    <location>
        <begin position="500"/>
        <end position="541"/>
    </location>
</feature>
<evidence type="ECO:0000256" key="2">
    <source>
        <dbReference type="ARBA" id="ARBA00023015"/>
    </source>
</evidence>
<reference evidence="8 9" key="1">
    <citation type="journal article" date="2023" name="BMC Biotechnol.">
        <title>Vitis rotundifolia cv Carlos genome sequencing.</title>
        <authorList>
            <person name="Huff M."/>
            <person name="Hulse-Kemp A."/>
            <person name="Scheffler B."/>
            <person name="Youngblood R."/>
            <person name="Simpson S."/>
            <person name="Babiker E."/>
            <person name="Staton M."/>
        </authorList>
    </citation>
    <scope>NUCLEOTIDE SEQUENCE [LARGE SCALE GENOMIC DNA]</scope>
    <source>
        <tissue evidence="8">Leaf</tissue>
    </source>
</reference>
<dbReference type="GO" id="GO:0005634">
    <property type="term" value="C:nucleus"/>
    <property type="evidence" value="ECO:0007669"/>
    <property type="project" value="UniProtKB-SubCell"/>
</dbReference>